<dbReference type="PANTHER" id="PTHR24221:SF646">
    <property type="entry name" value="HAEMOLYSIN SECRETION ATP-BINDING PROTEIN"/>
    <property type="match status" value="1"/>
</dbReference>
<protein>
    <submittedName>
        <fullName evidence="10">Subtilin transport ATP-binding protein SpaT</fullName>
    </submittedName>
</protein>
<reference evidence="10 11" key="1">
    <citation type="journal article" date="2013" name="PLoS ONE">
        <title>Genome-Wide Relatedness of Treponema pedis, from Gingiva and Necrotic Skin Lesions of Pigs, with the Human Oral Pathogen Treponema denticola.</title>
        <authorList>
            <person name="Svartstrom O."/>
            <person name="Mushtaq M."/>
            <person name="Pringle M."/>
            <person name="Segerman B."/>
        </authorList>
    </citation>
    <scope>NUCLEOTIDE SEQUENCE [LARGE SCALE GENOMIC DNA]</scope>
    <source>
        <strain evidence="10">T A4</strain>
    </source>
</reference>
<evidence type="ECO:0000259" key="9">
    <source>
        <dbReference type="PROSITE" id="PS50929"/>
    </source>
</evidence>
<feature type="domain" description="ABC transporter" evidence="8">
    <location>
        <begin position="351"/>
        <end position="591"/>
    </location>
</feature>
<organism evidence="10 11">
    <name type="scientific">Treponema pedis str. T A4</name>
    <dbReference type="NCBI Taxonomy" id="1291379"/>
    <lineage>
        <taxon>Bacteria</taxon>
        <taxon>Pseudomonadati</taxon>
        <taxon>Spirochaetota</taxon>
        <taxon>Spirochaetia</taxon>
        <taxon>Spirochaetales</taxon>
        <taxon>Treponemataceae</taxon>
        <taxon>Treponema</taxon>
    </lineage>
</organism>
<dbReference type="RefSeq" id="WP_020964082.1">
    <property type="nucleotide sequence ID" value="NC_022097.1"/>
</dbReference>
<feature type="transmembrane region" description="Helical" evidence="7">
    <location>
        <begin position="67"/>
        <end position="91"/>
    </location>
</feature>
<evidence type="ECO:0000256" key="7">
    <source>
        <dbReference type="SAM" id="Phobius"/>
    </source>
</evidence>
<dbReference type="KEGG" id="tped:TPE_0286"/>
<evidence type="ECO:0000256" key="5">
    <source>
        <dbReference type="ARBA" id="ARBA00022989"/>
    </source>
</evidence>
<dbReference type="GO" id="GO:0016887">
    <property type="term" value="F:ATP hydrolysis activity"/>
    <property type="evidence" value="ECO:0007669"/>
    <property type="project" value="InterPro"/>
</dbReference>
<dbReference type="InterPro" id="IPR003593">
    <property type="entry name" value="AAA+_ATPase"/>
</dbReference>
<dbReference type="GeneID" id="301088999"/>
<feature type="domain" description="ABC transmembrane type-1" evidence="9">
    <location>
        <begin position="36"/>
        <end position="306"/>
    </location>
</feature>
<dbReference type="PATRIC" id="fig|1291379.3.peg.285"/>
<sequence length="597" mass="66199">MKLEKRKYTVIDTLRLPFKTAPWAVTLYMLLIVVDAIIMTSVTAIATAFFTDTAMSIFGGDKPVNSIYLPLVLLIAVIGTASVLSGLPNLIESKIKFALERNLIPAILDIQANLAYKNIEDAATWELIERVTDEMTETFLDGIRACGAVIQNIVATVSVSVLIMRQTWPSALIITAFSIPLFWVSLWAGKKNYLAKVQTRKYERRYSYYSDEMLTGREAVEERTLFGYADTIIQRYYRHFKTASKIELKVFLKTLAAMKLTNTALLLITAVTAFTLIKSVIAGEISVGMFIGIIAAMFGMAETLGQQLQDAAKNIAESKEYMKDLTIFTGLDRTEGATDLPDKQAIQFRTIEFVNVRFKYPQGNKYILNGISFKLEAGKHYAFVGANGAGKTTIIKLLTGLYDEYEGKILINDKELKTYSYSAVKALFSVVYQDFARYQISMADNIALGDSARKADRQRIADAVFKAGLNDTAAQLPEGIDTPLGKIGKGGVDISGGQWQKIAIARSLLSCAPVKILDEPTSALDPIAENHIYRKFEALMKGKTTVFISHRLGSTKLADEILVIDKGSIVERGSHSSLMSAKGIYAEMFETQRMRYV</sequence>
<evidence type="ECO:0000256" key="2">
    <source>
        <dbReference type="ARBA" id="ARBA00022692"/>
    </source>
</evidence>
<keyword evidence="5 7" id="KW-1133">Transmembrane helix</keyword>
<comment type="subcellular location">
    <subcellularLocation>
        <location evidence="1">Cell membrane</location>
        <topology evidence="1">Multi-pass membrane protein</topology>
    </subcellularLocation>
</comment>
<evidence type="ECO:0000313" key="11">
    <source>
        <dbReference type="Proteomes" id="UP000015620"/>
    </source>
</evidence>
<dbReference type="GO" id="GO:0034040">
    <property type="term" value="F:ATPase-coupled lipid transmembrane transporter activity"/>
    <property type="evidence" value="ECO:0007669"/>
    <property type="project" value="TreeGrafter"/>
</dbReference>
<dbReference type="PROSITE" id="PS50893">
    <property type="entry name" value="ABC_TRANSPORTER_2"/>
    <property type="match status" value="1"/>
</dbReference>
<evidence type="ECO:0000313" key="10">
    <source>
        <dbReference type="EMBL" id="AGT42782.1"/>
    </source>
</evidence>
<dbReference type="SMART" id="SM00382">
    <property type="entry name" value="AAA"/>
    <property type="match status" value="1"/>
</dbReference>
<dbReference type="PROSITE" id="PS50929">
    <property type="entry name" value="ABC_TM1F"/>
    <property type="match status" value="1"/>
</dbReference>
<keyword evidence="11" id="KW-1185">Reference proteome</keyword>
<dbReference type="EMBL" id="CP004120">
    <property type="protein sequence ID" value="AGT42782.1"/>
    <property type="molecule type" value="Genomic_DNA"/>
</dbReference>
<dbReference type="Gene3D" id="3.40.50.300">
    <property type="entry name" value="P-loop containing nucleotide triphosphate hydrolases"/>
    <property type="match status" value="1"/>
</dbReference>
<dbReference type="SUPFAM" id="SSF90123">
    <property type="entry name" value="ABC transporter transmembrane region"/>
    <property type="match status" value="1"/>
</dbReference>
<evidence type="ECO:0000259" key="8">
    <source>
        <dbReference type="PROSITE" id="PS50893"/>
    </source>
</evidence>
<feature type="transmembrane region" description="Helical" evidence="7">
    <location>
        <begin position="280"/>
        <end position="301"/>
    </location>
</feature>
<feature type="transmembrane region" description="Helical" evidence="7">
    <location>
        <begin position="170"/>
        <end position="188"/>
    </location>
</feature>
<keyword evidence="2 7" id="KW-0812">Transmembrane</keyword>
<dbReference type="Pfam" id="PF00005">
    <property type="entry name" value="ABC_tran"/>
    <property type="match status" value="1"/>
</dbReference>
<dbReference type="AlphaFoldDB" id="S5ZJQ5"/>
<dbReference type="HOGENOM" id="CLU_000604_84_3_12"/>
<gene>
    <name evidence="10" type="ORF">TPE_0286</name>
</gene>
<dbReference type="InterPro" id="IPR039421">
    <property type="entry name" value="Type_1_exporter"/>
</dbReference>
<dbReference type="STRING" id="1291379.TPE_0286"/>
<keyword evidence="4 10" id="KW-0067">ATP-binding</keyword>
<evidence type="ECO:0000256" key="4">
    <source>
        <dbReference type="ARBA" id="ARBA00022840"/>
    </source>
</evidence>
<keyword evidence="3" id="KW-0547">Nucleotide-binding</keyword>
<dbReference type="SUPFAM" id="SSF52540">
    <property type="entry name" value="P-loop containing nucleoside triphosphate hydrolases"/>
    <property type="match status" value="1"/>
</dbReference>
<dbReference type="InterPro" id="IPR036640">
    <property type="entry name" value="ABC1_TM_sf"/>
</dbReference>
<name>S5ZJQ5_9SPIR</name>
<dbReference type="Proteomes" id="UP000015620">
    <property type="component" value="Chromosome"/>
</dbReference>
<dbReference type="OrthoDB" id="9806127at2"/>
<dbReference type="PANTHER" id="PTHR24221">
    <property type="entry name" value="ATP-BINDING CASSETTE SUB-FAMILY B"/>
    <property type="match status" value="1"/>
</dbReference>
<evidence type="ECO:0000256" key="1">
    <source>
        <dbReference type="ARBA" id="ARBA00004651"/>
    </source>
</evidence>
<keyword evidence="6 7" id="KW-0472">Membrane</keyword>
<feature type="transmembrane region" description="Helical" evidence="7">
    <location>
        <begin position="21"/>
        <end position="47"/>
    </location>
</feature>
<accession>S5ZJQ5</accession>
<dbReference type="InterPro" id="IPR003439">
    <property type="entry name" value="ABC_transporter-like_ATP-bd"/>
</dbReference>
<dbReference type="InterPro" id="IPR027417">
    <property type="entry name" value="P-loop_NTPase"/>
</dbReference>
<evidence type="ECO:0000256" key="3">
    <source>
        <dbReference type="ARBA" id="ARBA00022741"/>
    </source>
</evidence>
<dbReference type="Gene3D" id="1.20.1560.10">
    <property type="entry name" value="ABC transporter type 1, transmembrane domain"/>
    <property type="match status" value="1"/>
</dbReference>
<dbReference type="PROSITE" id="PS00211">
    <property type="entry name" value="ABC_TRANSPORTER_1"/>
    <property type="match status" value="1"/>
</dbReference>
<dbReference type="InterPro" id="IPR017871">
    <property type="entry name" value="ABC_transporter-like_CS"/>
</dbReference>
<evidence type="ECO:0000256" key="6">
    <source>
        <dbReference type="ARBA" id="ARBA00023136"/>
    </source>
</evidence>
<dbReference type="InterPro" id="IPR011527">
    <property type="entry name" value="ABC1_TM_dom"/>
</dbReference>
<proteinExistence type="predicted"/>
<dbReference type="GO" id="GO:0005886">
    <property type="term" value="C:plasma membrane"/>
    <property type="evidence" value="ECO:0007669"/>
    <property type="project" value="UniProtKB-SubCell"/>
</dbReference>
<dbReference type="GO" id="GO:0005524">
    <property type="term" value="F:ATP binding"/>
    <property type="evidence" value="ECO:0007669"/>
    <property type="project" value="UniProtKB-KW"/>
</dbReference>
<feature type="transmembrane region" description="Helical" evidence="7">
    <location>
        <begin position="145"/>
        <end position="164"/>
    </location>
</feature>
<dbReference type="GO" id="GO:0140359">
    <property type="term" value="F:ABC-type transporter activity"/>
    <property type="evidence" value="ECO:0007669"/>
    <property type="project" value="InterPro"/>
</dbReference>